<organism evidence="1 2">
    <name type="scientific">Holothuria leucospilota</name>
    <name type="common">Black long sea cucumber</name>
    <name type="synonym">Mertensiothuria leucospilota</name>
    <dbReference type="NCBI Taxonomy" id="206669"/>
    <lineage>
        <taxon>Eukaryota</taxon>
        <taxon>Metazoa</taxon>
        <taxon>Echinodermata</taxon>
        <taxon>Eleutherozoa</taxon>
        <taxon>Echinozoa</taxon>
        <taxon>Holothuroidea</taxon>
        <taxon>Aspidochirotacea</taxon>
        <taxon>Aspidochirotida</taxon>
        <taxon>Holothuriidae</taxon>
        <taxon>Holothuria</taxon>
    </lineage>
</organism>
<protein>
    <submittedName>
        <fullName evidence="1">Uncharacterized protein</fullName>
    </submittedName>
</protein>
<evidence type="ECO:0000313" key="1">
    <source>
        <dbReference type="EMBL" id="KAJ8050476.1"/>
    </source>
</evidence>
<accession>A0A9Q1HLY7</accession>
<sequence>MPGPRLTIQNLATNHLLYVDSSWEATISSADKTGEQAGLFKVQWCEQISDKIAKTVLIRTDVHPQSLLDVRDLCYQGRALSLKKCYNHNRWWKLIWFEVAEESVTTVLFQSYTRGTYLAEKEDNTGVEVIQLSDNINLQDIPDRAKWKLSIGGRAFKPGQVDVVRLSVPVATVMSAFTDGDASSGAQGPMAAAFAAAGATTLAEAAGTATAIAAGAVLHGIPPAAATLLHGVLKEVSHAFFMDW</sequence>
<keyword evidence="2" id="KW-1185">Reference proteome</keyword>
<dbReference type="Proteomes" id="UP001152320">
    <property type="component" value="Chromosome 1"/>
</dbReference>
<dbReference type="AlphaFoldDB" id="A0A9Q1HLY7"/>
<dbReference type="OrthoDB" id="10530377at2759"/>
<evidence type="ECO:0000313" key="2">
    <source>
        <dbReference type="Proteomes" id="UP001152320"/>
    </source>
</evidence>
<reference evidence="1" key="1">
    <citation type="submission" date="2021-10" db="EMBL/GenBank/DDBJ databases">
        <title>Tropical sea cucumber genome reveals ecological adaptation and Cuvierian tubules defense mechanism.</title>
        <authorList>
            <person name="Chen T."/>
        </authorList>
    </citation>
    <scope>NUCLEOTIDE SEQUENCE</scope>
    <source>
        <strain evidence="1">Nanhai2018</strain>
        <tissue evidence="1">Muscle</tissue>
    </source>
</reference>
<proteinExistence type="predicted"/>
<dbReference type="EMBL" id="JAIZAY010000001">
    <property type="protein sequence ID" value="KAJ8050476.1"/>
    <property type="molecule type" value="Genomic_DNA"/>
</dbReference>
<name>A0A9Q1HLY7_HOLLE</name>
<gene>
    <name evidence="1" type="ORF">HOLleu_03696</name>
</gene>
<comment type="caution">
    <text evidence="1">The sequence shown here is derived from an EMBL/GenBank/DDBJ whole genome shotgun (WGS) entry which is preliminary data.</text>
</comment>